<sequence length="220" mass="25082">MNKIYIFAGPSLGANHRYDLPAPCILQPPAVRGSIQHLLSKPEGPGCIAVIDGYFGHELAVSHEELCAALDHGWHIWGLSGIGAIRAYELRHEGMQGYGRVYNYFHHRADFRDDEVAYVHDLAPPYQAHSEPMVHLREAVKWLVRSEGFATSEGSKVIKALERMWFGERSMDCFLALLRHGQPPVSDNTIRAMLNNFSQFRIKLRDVEQFFSEQPWQCHL</sequence>
<dbReference type="HOGENOM" id="CLU_090311_0_0_7"/>
<dbReference type="Proteomes" id="UP000019140">
    <property type="component" value="Unassembled WGS sequence"/>
</dbReference>
<comment type="caution">
    <text evidence="2">The sequence shown here is derived from an EMBL/GenBank/DDBJ whole genome shotgun (WGS) entry which is preliminary data.</text>
</comment>
<reference evidence="2 3" key="1">
    <citation type="journal article" date="2014" name="Nature">
        <title>An environmental bacterial taxon with a large and distinct metabolic repertoire.</title>
        <authorList>
            <person name="Wilson M.C."/>
            <person name="Mori T."/>
            <person name="Ruckert C."/>
            <person name="Uria A.R."/>
            <person name="Helf M.J."/>
            <person name="Takada K."/>
            <person name="Gernert C."/>
            <person name="Steffens U.A."/>
            <person name="Heycke N."/>
            <person name="Schmitt S."/>
            <person name="Rinke C."/>
            <person name="Helfrich E.J."/>
            <person name="Brachmann A.O."/>
            <person name="Gurgui C."/>
            <person name="Wakimoto T."/>
            <person name="Kracht M."/>
            <person name="Crusemann M."/>
            <person name="Hentschel U."/>
            <person name="Abe I."/>
            <person name="Matsunaga S."/>
            <person name="Kalinowski J."/>
            <person name="Takeyama H."/>
            <person name="Piel J."/>
        </authorList>
    </citation>
    <scope>NUCLEOTIDE SEQUENCE [LARGE SCALE GENOMIC DNA]</scope>
    <source>
        <strain evidence="3">TSY2</strain>
    </source>
</reference>
<accession>W4MA43</accession>
<dbReference type="Pfam" id="PF07812">
    <property type="entry name" value="TfuA"/>
    <property type="match status" value="1"/>
</dbReference>
<evidence type="ECO:0000313" key="3">
    <source>
        <dbReference type="Proteomes" id="UP000019140"/>
    </source>
</evidence>
<dbReference type="InterPro" id="IPR012924">
    <property type="entry name" value="TfuA_core"/>
</dbReference>
<proteinExistence type="predicted"/>
<keyword evidence="3" id="KW-1185">Reference proteome</keyword>
<organism evidence="2 3">
    <name type="scientific">Candidatus Entotheonella gemina</name>
    <dbReference type="NCBI Taxonomy" id="1429439"/>
    <lineage>
        <taxon>Bacteria</taxon>
        <taxon>Pseudomonadati</taxon>
        <taxon>Nitrospinota/Tectimicrobiota group</taxon>
        <taxon>Candidatus Tectimicrobiota</taxon>
        <taxon>Candidatus Entotheonellia</taxon>
        <taxon>Candidatus Entotheonellales</taxon>
        <taxon>Candidatus Entotheonellaceae</taxon>
        <taxon>Candidatus Entotheonella</taxon>
    </lineage>
</organism>
<evidence type="ECO:0000259" key="1">
    <source>
        <dbReference type="Pfam" id="PF07812"/>
    </source>
</evidence>
<gene>
    <name evidence="2" type="ORF">ETSY2_15125</name>
</gene>
<evidence type="ECO:0000313" key="2">
    <source>
        <dbReference type="EMBL" id="ETX06766.1"/>
    </source>
</evidence>
<dbReference type="AlphaFoldDB" id="W4MA43"/>
<feature type="domain" description="TfuA-like core" evidence="1">
    <location>
        <begin position="52"/>
        <end position="170"/>
    </location>
</feature>
<name>W4MA43_9BACT</name>
<protein>
    <recommendedName>
        <fullName evidence="1">TfuA-like core domain-containing protein</fullName>
    </recommendedName>
</protein>
<dbReference type="EMBL" id="AZHX01000608">
    <property type="protein sequence ID" value="ETX06766.1"/>
    <property type="molecule type" value="Genomic_DNA"/>
</dbReference>